<accession>A0ABP5F3Y2</accession>
<dbReference type="Proteomes" id="UP001501585">
    <property type="component" value="Unassembled WGS sequence"/>
</dbReference>
<evidence type="ECO:0000259" key="2">
    <source>
        <dbReference type="Pfam" id="PF05685"/>
    </source>
</evidence>
<keyword evidence="4" id="KW-1185">Reference proteome</keyword>
<dbReference type="InterPro" id="IPR012296">
    <property type="entry name" value="Nuclease_put_TT1808"/>
</dbReference>
<dbReference type="InterPro" id="IPR008538">
    <property type="entry name" value="Uma2"/>
</dbReference>
<comment type="caution">
    <text evidence="3">The sequence shown here is derived from an EMBL/GenBank/DDBJ whole genome shotgun (WGS) entry which is preliminary data.</text>
</comment>
<sequence>MSVTMSEPDTRSAADPEVDPEGHEPPPSTEASPQYESMRELAERVAETLPDGYRVEILGGSLIVSPTPTRKHNAAIRKIMLQLEQQLPEELVSHQVTSIGHVDAEDSAIPDLVVYPAEAEDDDEWLTPPDIVEFALEVVSKNNSTTDTDAKPRVYAGWNIPIYLILDPRDGTIVLYADPREGEYRSVHRMKFGDVVKLPEPLNDIRLETEGIARYQ</sequence>
<dbReference type="PANTHER" id="PTHR35400:SF3">
    <property type="entry name" value="SLL1072 PROTEIN"/>
    <property type="match status" value="1"/>
</dbReference>
<evidence type="ECO:0000313" key="4">
    <source>
        <dbReference type="Proteomes" id="UP001501585"/>
    </source>
</evidence>
<evidence type="ECO:0000256" key="1">
    <source>
        <dbReference type="SAM" id="MobiDB-lite"/>
    </source>
</evidence>
<evidence type="ECO:0000313" key="3">
    <source>
        <dbReference type="EMBL" id="GAA2012092.1"/>
    </source>
</evidence>
<feature type="compositionally biased region" description="Basic and acidic residues" evidence="1">
    <location>
        <begin position="8"/>
        <end position="24"/>
    </location>
</feature>
<dbReference type="CDD" id="cd06260">
    <property type="entry name" value="DUF820-like"/>
    <property type="match status" value="1"/>
</dbReference>
<dbReference type="SUPFAM" id="SSF52980">
    <property type="entry name" value="Restriction endonuclease-like"/>
    <property type="match status" value="1"/>
</dbReference>
<feature type="region of interest" description="Disordered" evidence="1">
    <location>
        <begin position="1"/>
        <end position="40"/>
    </location>
</feature>
<gene>
    <name evidence="3" type="ORF">GCM10009799_45520</name>
</gene>
<name>A0ABP5F3Y2_9ACTN</name>
<dbReference type="Gene3D" id="3.90.1570.10">
    <property type="entry name" value="tt1808, chain A"/>
    <property type="match status" value="1"/>
</dbReference>
<dbReference type="Pfam" id="PF05685">
    <property type="entry name" value="Uma2"/>
    <property type="match status" value="1"/>
</dbReference>
<dbReference type="PANTHER" id="PTHR35400">
    <property type="entry name" value="SLR1083 PROTEIN"/>
    <property type="match status" value="1"/>
</dbReference>
<protein>
    <recommendedName>
        <fullName evidence="2">Putative restriction endonuclease domain-containing protein</fullName>
    </recommendedName>
</protein>
<feature type="domain" description="Putative restriction endonuclease" evidence="2">
    <location>
        <begin position="49"/>
        <end position="208"/>
    </location>
</feature>
<dbReference type="EMBL" id="BAAAPC010000024">
    <property type="protein sequence ID" value="GAA2012092.1"/>
    <property type="molecule type" value="Genomic_DNA"/>
</dbReference>
<organism evidence="3 4">
    <name type="scientific">Nocardiopsis rhodophaea</name>
    <dbReference type="NCBI Taxonomy" id="280238"/>
    <lineage>
        <taxon>Bacteria</taxon>
        <taxon>Bacillati</taxon>
        <taxon>Actinomycetota</taxon>
        <taxon>Actinomycetes</taxon>
        <taxon>Streptosporangiales</taxon>
        <taxon>Nocardiopsidaceae</taxon>
        <taxon>Nocardiopsis</taxon>
    </lineage>
</organism>
<proteinExistence type="predicted"/>
<reference evidence="4" key="1">
    <citation type="journal article" date="2019" name="Int. J. Syst. Evol. Microbiol.">
        <title>The Global Catalogue of Microorganisms (GCM) 10K type strain sequencing project: providing services to taxonomists for standard genome sequencing and annotation.</title>
        <authorList>
            <consortium name="The Broad Institute Genomics Platform"/>
            <consortium name="The Broad Institute Genome Sequencing Center for Infectious Disease"/>
            <person name="Wu L."/>
            <person name="Ma J."/>
        </authorList>
    </citation>
    <scope>NUCLEOTIDE SEQUENCE [LARGE SCALE GENOMIC DNA]</scope>
    <source>
        <strain evidence="4">JCM 15313</strain>
    </source>
</reference>
<dbReference type="RefSeq" id="WP_344165148.1">
    <property type="nucleotide sequence ID" value="NZ_BAAAPC010000024.1"/>
</dbReference>
<dbReference type="InterPro" id="IPR011335">
    <property type="entry name" value="Restrct_endonuc-II-like"/>
</dbReference>